<proteinExistence type="predicted"/>
<keyword evidence="3" id="KW-1185">Reference proteome</keyword>
<dbReference type="EMBL" id="BSYO01000005">
    <property type="protein sequence ID" value="GMH04921.1"/>
    <property type="molecule type" value="Genomic_DNA"/>
</dbReference>
<feature type="region of interest" description="Disordered" evidence="1">
    <location>
        <begin position="1"/>
        <end position="24"/>
    </location>
</feature>
<feature type="compositionally biased region" description="Polar residues" evidence="1">
    <location>
        <begin position="66"/>
        <end position="83"/>
    </location>
</feature>
<name>A0AAD3XHW8_NEPGR</name>
<organism evidence="2 3">
    <name type="scientific">Nepenthes gracilis</name>
    <name type="common">Slender pitcher plant</name>
    <dbReference type="NCBI Taxonomy" id="150966"/>
    <lineage>
        <taxon>Eukaryota</taxon>
        <taxon>Viridiplantae</taxon>
        <taxon>Streptophyta</taxon>
        <taxon>Embryophyta</taxon>
        <taxon>Tracheophyta</taxon>
        <taxon>Spermatophyta</taxon>
        <taxon>Magnoliopsida</taxon>
        <taxon>eudicotyledons</taxon>
        <taxon>Gunneridae</taxon>
        <taxon>Pentapetalae</taxon>
        <taxon>Caryophyllales</taxon>
        <taxon>Nepenthaceae</taxon>
        <taxon>Nepenthes</taxon>
    </lineage>
</organism>
<comment type="caution">
    <text evidence="2">The sequence shown here is derived from an EMBL/GenBank/DDBJ whole genome shotgun (WGS) entry which is preliminary data.</text>
</comment>
<reference evidence="2" key="1">
    <citation type="submission" date="2023-05" db="EMBL/GenBank/DDBJ databases">
        <title>Nepenthes gracilis genome sequencing.</title>
        <authorList>
            <person name="Fukushima K."/>
        </authorList>
    </citation>
    <scope>NUCLEOTIDE SEQUENCE</scope>
    <source>
        <strain evidence="2">SING2019-196</strain>
    </source>
</reference>
<dbReference type="Proteomes" id="UP001279734">
    <property type="component" value="Unassembled WGS sequence"/>
</dbReference>
<accession>A0AAD3XHW8</accession>
<sequence length="185" mass="20783">MLDQRWQQRPTTPGYHQQQTKNCSNQHLKEDSAIIPAAGQPPSATIRRLQMGADPDQHQAAGHPFQGQQNSSSSKHRNSNTTSFSIHQNHFSSAISSDAKFIAILRLLINWSPISRAAYQTIIHVNSPMAILSIQLTSWSTNGRTSRMVHRTSRMVHRTRINIILEADEDPGSTKKAYAFYSSHL</sequence>
<feature type="region of interest" description="Disordered" evidence="1">
    <location>
        <begin position="54"/>
        <end position="83"/>
    </location>
</feature>
<dbReference type="AlphaFoldDB" id="A0AAD3XHW8"/>
<gene>
    <name evidence="2" type="ORF">Nepgr_006761</name>
</gene>
<protein>
    <submittedName>
        <fullName evidence="2">Uncharacterized protein</fullName>
    </submittedName>
</protein>
<evidence type="ECO:0000313" key="2">
    <source>
        <dbReference type="EMBL" id="GMH04921.1"/>
    </source>
</evidence>
<evidence type="ECO:0000313" key="3">
    <source>
        <dbReference type="Proteomes" id="UP001279734"/>
    </source>
</evidence>
<evidence type="ECO:0000256" key="1">
    <source>
        <dbReference type="SAM" id="MobiDB-lite"/>
    </source>
</evidence>